<keyword evidence="4" id="KW-0805">Transcription regulation</keyword>
<evidence type="ECO:0000313" key="8">
    <source>
        <dbReference type="Proteomes" id="UP000757232"/>
    </source>
</evidence>
<dbReference type="InterPro" id="IPR001680">
    <property type="entry name" value="WD40_rpt"/>
</dbReference>
<dbReference type="Pfam" id="PF00400">
    <property type="entry name" value="WD40"/>
    <property type="match status" value="2"/>
</dbReference>
<evidence type="ECO:0000313" key="7">
    <source>
        <dbReference type="EMBL" id="OCB86089.1"/>
    </source>
</evidence>
<keyword evidence="8" id="KW-1185">Reference proteome</keyword>
<evidence type="ECO:0000256" key="2">
    <source>
        <dbReference type="ARBA" id="ARBA00022574"/>
    </source>
</evidence>
<dbReference type="PROSITE" id="PS50082">
    <property type="entry name" value="WD_REPEATS_2"/>
    <property type="match status" value="2"/>
</dbReference>
<proteinExistence type="inferred from homology"/>
<dbReference type="Gene3D" id="2.130.10.10">
    <property type="entry name" value="YVTN repeat-like/Quinoprotein amine dehydrogenase"/>
    <property type="match status" value="1"/>
</dbReference>
<reference evidence="7" key="1">
    <citation type="submission" date="2016-06" db="EMBL/GenBank/DDBJ databases">
        <title>Draft Genome sequence of the fungus Inonotus baumii.</title>
        <authorList>
            <person name="Zhu H."/>
            <person name="Lin W."/>
        </authorList>
    </citation>
    <scope>NUCLEOTIDE SEQUENCE</scope>
    <source>
        <strain evidence="7">821</strain>
    </source>
</reference>
<dbReference type="InterPro" id="IPR051243">
    <property type="entry name" value="PcG_WD-repeat"/>
</dbReference>
<dbReference type="PROSITE" id="PS00678">
    <property type="entry name" value="WD_REPEATS_1"/>
    <property type="match status" value="1"/>
</dbReference>
<keyword evidence="5" id="KW-0804">Transcription</keyword>
<protein>
    <submittedName>
        <fullName evidence="7">WD40 repeat-like protein</fullName>
    </submittedName>
</protein>
<organism evidence="7 8">
    <name type="scientific">Sanghuangporus baumii</name>
    <name type="common">Phellinus baumii</name>
    <dbReference type="NCBI Taxonomy" id="108892"/>
    <lineage>
        <taxon>Eukaryota</taxon>
        <taxon>Fungi</taxon>
        <taxon>Dikarya</taxon>
        <taxon>Basidiomycota</taxon>
        <taxon>Agaricomycotina</taxon>
        <taxon>Agaricomycetes</taxon>
        <taxon>Hymenochaetales</taxon>
        <taxon>Hymenochaetaceae</taxon>
        <taxon>Sanghuangporus</taxon>
    </lineage>
</organism>
<dbReference type="PROSITE" id="PS50294">
    <property type="entry name" value="WD_REPEATS_REGION"/>
    <property type="match status" value="1"/>
</dbReference>
<evidence type="ECO:0000256" key="1">
    <source>
        <dbReference type="ARBA" id="ARBA00008075"/>
    </source>
</evidence>
<dbReference type="InterPro" id="IPR036322">
    <property type="entry name" value="WD40_repeat_dom_sf"/>
</dbReference>
<feature type="repeat" description="WD" evidence="6">
    <location>
        <begin position="227"/>
        <end position="268"/>
    </location>
</feature>
<evidence type="ECO:0000256" key="5">
    <source>
        <dbReference type="ARBA" id="ARBA00023163"/>
    </source>
</evidence>
<dbReference type="SMART" id="SM00320">
    <property type="entry name" value="WD40"/>
    <property type="match status" value="4"/>
</dbReference>
<evidence type="ECO:0000256" key="6">
    <source>
        <dbReference type="PROSITE-ProRule" id="PRU00221"/>
    </source>
</evidence>
<sequence>MVQDENSTNEESQAWYDSLENIQPFRFEVKVSNYAFSLGTLWNGEFSSEPNKLAQWQKIFRKWSGVVAVGGGAKLRLFLSRPRQQYLPICEIEVPQMVEEADISCTAWCMVQNADEFWPLIAFSANSLLYLYNVEKANYHGILRGHGGKITSLAVHPADPCILASTSYDQTCRIYDLTKRASGRIDNPHWPGQTRIALAGAPFGLRSNEPEGIDYGRCAAILVGGPSGGHVAPVLGAAFHPSFPVIATCGMDRAVKIWNLPEMSTDRICREERPLFSSTAIHDAQILSISWMSKDMLLSSCGESLVRLWELSPTPSPGTLVLWKWLGFDRFFPLDREAWSTVHRGCASDFQESSSYKVIAKYNLPSREASTCTFVFQSPAHAPIITLPSLGGIYMSSVRHFKPRSSPSFGYRIEELAEATNKLDLNAENRVCARADQNLPCWLVEVTKDGEVERFGNNEDEVREITPRRLKACEISANGCLLIGVGDNESIWIWRIPDGKQVRRVSTSDETR</sequence>
<dbReference type="InterPro" id="IPR019775">
    <property type="entry name" value="WD40_repeat_CS"/>
</dbReference>
<dbReference type="EMBL" id="LNZH02000204">
    <property type="protein sequence ID" value="OCB86089.1"/>
    <property type="molecule type" value="Genomic_DNA"/>
</dbReference>
<dbReference type="PANTHER" id="PTHR10253">
    <property type="entry name" value="POLYCOMB PROTEIN"/>
    <property type="match status" value="1"/>
</dbReference>
<keyword evidence="3" id="KW-0677">Repeat</keyword>
<comment type="similarity">
    <text evidence="1">Belongs to the WD repeat ESC family.</text>
</comment>
<dbReference type="Proteomes" id="UP000757232">
    <property type="component" value="Unassembled WGS sequence"/>
</dbReference>
<dbReference type="AlphaFoldDB" id="A0A9Q5NA70"/>
<dbReference type="InterPro" id="IPR015943">
    <property type="entry name" value="WD40/YVTN_repeat-like_dom_sf"/>
</dbReference>
<dbReference type="OrthoDB" id="7318948at2759"/>
<evidence type="ECO:0000256" key="3">
    <source>
        <dbReference type="ARBA" id="ARBA00022737"/>
    </source>
</evidence>
<feature type="repeat" description="WD" evidence="6">
    <location>
        <begin position="143"/>
        <end position="177"/>
    </location>
</feature>
<accession>A0A9Q5NA70</accession>
<evidence type="ECO:0000256" key="4">
    <source>
        <dbReference type="ARBA" id="ARBA00023015"/>
    </source>
</evidence>
<comment type="caution">
    <text evidence="7">The sequence shown here is derived from an EMBL/GenBank/DDBJ whole genome shotgun (WGS) entry which is preliminary data.</text>
</comment>
<gene>
    <name evidence="7" type="ORF">A7U60_g6676</name>
</gene>
<keyword evidence="2 6" id="KW-0853">WD repeat</keyword>
<name>A0A9Q5NA70_SANBA</name>
<dbReference type="SUPFAM" id="SSF50978">
    <property type="entry name" value="WD40 repeat-like"/>
    <property type="match status" value="1"/>
</dbReference>